<dbReference type="InterPro" id="IPR000330">
    <property type="entry name" value="SNF2_N"/>
</dbReference>
<dbReference type="PATRIC" id="fig|1469144.8.peg.4699"/>
<dbReference type="InterPro" id="IPR049730">
    <property type="entry name" value="SNF2/RAD54-like_C"/>
</dbReference>
<dbReference type="PROSITE" id="PS51194">
    <property type="entry name" value="HELICASE_CTER"/>
    <property type="match status" value="1"/>
</dbReference>
<organism evidence="4 5">
    <name type="scientific">Carbonactinospora thermoautotrophica</name>
    <dbReference type="NCBI Taxonomy" id="1469144"/>
    <lineage>
        <taxon>Bacteria</taxon>
        <taxon>Bacillati</taxon>
        <taxon>Actinomycetota</taxon>
        <taxon>Actinomycetes</taxon>
        <taxon>Kitasatosporales</taxon>
        <taxon>Carbonactinosporaceae</taxon>
        <taxon>Carbonactinospora</taxon>
    </lineage>
</organism>
<dbReference type="GO" id="GO:0005524">
    <property type="term" value="F:ATP binding"/>
    <property type="evidence" value="ECO:0007669"/>
    <property type="project" value="InterPro"/>
</dbReference>
<dbReference type="InterPro" id="IPR001650">
    <property type="entry name" value="Helicase_C-like"/>
</dbReference>
<dbReference type="CDD" id="cd18793">
    <property type="entry name" value="SF2_C_SNF"/>
    <property type="match status" value="1"/>
</dbReference>
<feature type="domain" description="Helicase C-terminal" evidence="3">
    <location>
        <begin position="781"/>
        <end position="939"/>
    </location>
</feature>
<evidence type="ECO:0000313" key="5">
    <source>
        <dbReference type="Proteomes" id="UP000070659"/>
    </source>
</evidence>
<dbReference type="PROSITE" id="PS51192">
    <property type="entry name" value="HELICASE_ATP_BIND_1"/>
    <property type="match status" value="1"/>
</dbReference>
<evidence type="ECO:0000256" key="1">
    <source>
        <dbReference type="ARBA" id="ARBA00022801"/>
    </source>
</evidence>
<dbReference type="SMART" id="SM00487">
    <property type="entry name" value="DEXDc"/>
    <property type="match status" value="1"/>
</dbReference>
<sequence>MQATFWPSDRLPSEGRLALWGTEDPAAAVKILGLPPGEPGVLPTVLPAGSGVGPADVPARLVPIRSAIRALAALPSPDRWPSWQRPGDSLIAWSVAAKLALEHVAAGHLVPVLRPVEPGQGIAHWRCAADGRLAALAEAMPVAAHALRRGDGRTIWSALELLTALCDAVADALARGGGAAPSRVDSWPQRWVAALTGDDPVVELPDEHIADALASWAAGALHTEGQARLCVRLHAPDRTRRTGETWLLSFHLQSVVDPDVLVSADEVWSTGSDVLRLAGRAVAAPQDLLVHSLAEAARLFPPIDACLSEQRPTGVRLDTDQAAEFLTRGVAALTEAGIGVIVPDELTGRGALRLRGRIRAGHSAEEDARGSGFDRESLATFRWEAAIGDETLTKEDLERLVAANRPLVRWKGRWVRVDTQEAGKLARLIGRRGALSASETLAVALAGRRDTAELGEVEVVADGTVRELVERLRSAEAAREPRLVGVEARLRGYQRRGVAWLQSMTELGLGVVLADDMGLGKTLQAICLLAGRDGTRPHLVVCPTSVVGNWERELARFAPHLPVIRHHGPDRPTESDRFTPGAVVVTTYTMLRRDIDLLAAVDWDVVVLDEAQQIKNQSAQATRAAGRLRAAARVALTGTPVENRLSELWSIMNFVNPGLLGPFDRFKERFVVPVERWRDPDATRRLRQVVAPFLLRRVKAEVAADLPPKQESIVACTLTREQATLYQAAVTTLLQEGLGTGIERRGRILKLLTALKQICNHPAQYLGEGGPLAGRSGKLARATEMLAEVVAAGDRALVFTQYRVMGEMLARHLAAELDLPYVPFLHGGVGRVQRDRMVETFQTDDSSPPLLIVSLRAGGFGLNLTRATHVLHYDRWWNPAVEDQATDRAHRIGQTSAVNVYKLVTRGTLEERIADLLEHKRELAEAVVGTGETWLTELSDDELRALVQLSDFGEAE</sequence>
<dbReference type="Pfam" id="PF12419">
    <property type="entry name" value="DUF3670"/>
    <property type="match status" value="1"/>
</dbReference>
<feature type="domain" description="Helicase ATP-binding" evidence="2">
    <location>
        <begin position="502"/>
        <end position="658"/>
    </location>
</feature>
<keyword evidence="4" id="KW-0347">Helicase</keyword>
<evidence type="ECO:0000313" key="4">
    <source>
        <dbReference type="EMBL" id="KWX05363.1"/>
    </source>
</evidence>
<dbReference type="InterPro" id="IPR038718">
    <property type="entry name" value="SNF2-like_sf"/>
</dbReference>
<proteinExistence type="predicted"/>
<dbReference type="Gene3D" id="3.40.50.10810">
    <property type="entry name" value="Tandem AAA-ATPase domain"/>
    <property type="match status" value="1"/>
</dbReference>
<dbReference type="InterPro" id="IPR022138">
    <property type="entry name" value="DUF3670"/>
</dbReference>
<dbReference type="FunFam" id="3.40.50.300:FF:000533">
    <property type="entry name" value="Helicase, Snf2 family"/>
    <property type="match status" value="1"/>
</dbReference>
<dbReference type="PANTHER" id="PTHR10799">
    <property type="entry name" value="SNF2/RAD54 HELICASE FAMILY"/>
    <property type="match status" value="1"/>
</dbReference>
<keyword evidence="4" id="KW-0547">Nucleotide-binding</keyword>
<dbReference type="GO" id="GO:0004386">
    <property type="term" value="F:helicase activity"/>
    <property type="evidence" value="ECO:0007669"/>
    <property type="project" value="UniProtKB-KW"/>
</dbReference>
<dbReference type="EMBL" id="JYIJ01000012">
    <property type="protein sequence ID" value="KWX05363.1"/>
    <property type="molecule type" value="Genomic_DNA"/>
</dbReference>
<dbReference type="AlphaFoldDB" id="A0A132N5I9"/>
<dbReference type="InterPro" id="IPR027417">
    <property type="entry name" value="P-loop_NTPase"/>
</dbReference>
<keyword evidence="4" id="KW-0067">ATP-binding</keyword>
<dbReference type="SUPFAM" id="SSF52540">
    <property type="entry name" value="P-loop containing nucleoside triphosphate hydrolases"/>
    <property type="match status" value="2"/>
</dbReference>
<gene>
    <name evidence="4" type="ORF">TH66_02715</name>
</gene>
<dbReference type="GO" id="GO:0016787">
    <property type="term" value="F:hydrolase activity"/>
    <property type="evidence" value="ECO:0007669"/>
    <property type="project" value="UniProtKB-KW"/>
</dbReference>
<dbReference type="Proteomes" id="UP000070659">
    <property type="component" value="Unassembled WGS sequence"/>
</dbReference>
<dbReference type="Pfam" id="PF00176">
    <property type="entry name" value="SNF2-rel_dom"/>
    <property type="match status" value="1"/>
</dbReference>
<protein>
    <submittedName>
        <fullName evidence="4">Helicase</fullName>
    </submittedName>
</protein>
<keyword evidence="1" id="KW-0378">Hydrolase</keyword>
<dbReference type="SMART" id="SM00490">
    <property type="entry name" value="HELICc"/>
    <property type="match status" value="1"/>
</dbReference>
<dbReference type="InterPro" id="IPR014001">
    <property type="entry name" value="Helicase_ATP-bd"/>
</dbReference>
<comment type="caution">
    <text evidence="4">The sequence shown here is derived from an EMBL/GenBank/DDBJ whole genome shotgun (WGS) entry which is preliminary data.</text>
</comment>
<evidence type="ECO:0000259" key="2">
    <source>
        <dbReference type="PROSITE" id="PS51192"/>
    </source>
</evidence>
<accession>A0A132N5I9</accession>
<dbReference type="Gene3D" id="3.40.50.300">
    <property type="entry name" value="P-loop containing nucleotide triphosphate hydrolases"/>
    <property type="match status" value="1"/>
</dbReference>
<name>A0A132N5I9_9ACTN</name>
<evidence type="ECO:0000259" key="3">
    <source>
        <dbReference type="PROSITE" id="PS51194"/>
    </source>
</evidence>
<reference evidence="4 5" key="1">
    <citation type="submission" date="2015-02" db="EMBL/GenBank/DDBJ databases">
        <title>Physiological reanalysis, assessment of diazotrophy, and genome sequences of multiple isolates of Streptomyces thermoautotrophicus.</title>
        <authorList>
            <person name="MacKellar D.C."/>
            <person name="Lieber L."/>
            <person name="Norman J."/>
            <person name="Bolger A."/>
            <person name="Tobin C."/>
            <person name="Murray J.W."/>
            <person name="Prell J."/>
        </authorList>
    </citation>
    <scope>NUCLEOTIDE SEQUENCE [LARGE SCALE GENOMIC DNA]</scope>
    <source>
        <strain evidence="4 5">UBT1</strain>
    </source>
</reference>
<dbReference type="Pfam" id="PF00271">
    <property type="entry name" value="Helicase_C"/>
    <property type="match status" value="1"/>
</dbReference>